<dbReference type="GO" id="GO:0016491">
    <property type="term" value="F:oxidoreductase activity"/>
    <property type="evidence" value="ECO:0007669"/>
    <property type="project" value="UniProtKB-KW"/>
</dbReference>
<evidence type="ECO:0000256" key="1">
    <source>
        <dbReference type="ARBA" id="ARBA00004651"/>
    </source>
</evidence>
<dbReference type="EMBL" id="CAADFO010000020">
    <property type="protein sequence ID" value="VFK26343.1"/>
    <property type="molecule type" value="Genomic_DNA"/>
</dbReference>
<evidence type="ECO:0000256" key="2">
    <source>
        <dbReference type="ARBA" id="ARBA00022475"/>
    </source>
</evidence>
<name>A0A450XAP6_9GAMM</name>
<keyword evidence="4 7" id="KW-1133">Transmembrane helix</keyword>
<keyword evidence="5" id="KW-0560">Oxidoreductase</keyword>
<keyword evidence="6 7" id="KW-0472">Membrane</keyword>
<keyword evidence="2" id="KW-1003">Cell membrane</keyword>
<gene>
    <name evidence="9" type="ORF">BECKMB1821G_GA0114241_102022</name>
</gene>
<evidence type="ECO:0000256" key="5">
    <source>
        <dbReference type="ARBA" id="ARBA00023002"/>
    </source>
</evidence>
<evidence type="ECO:0000256" key="3">
    <source>
        <dbReference type="ARBA" id="ARBA00022692"/>
    </source>
</evidence>
<keyword evidence="3 7" id="KW-0812">Transmembrane</keyword>
<feature type="transmembrane region" description="Helical" evidence="7">
    <location>
        <begin position="71"/>
        <end position="92"/>
    </location>
</feature>
<feature type="transmembrane region" description="Helical" evidence="7">
    <location>
        <begin position="6"/>
        <end position="28"/>
    </location>
</feature>
<dbReference type="InterPro" id="IPR036197">
    <property type="entry name" value="NarG-like_sf"/>
</dbReference>
<sequence length="261" mass="29975">MSSLTIAYIFLFYIAVLVFVGGLFYRLFEYVMVPAPLKIPTTPAPLTRKGVALRLGWEIALFKSLFRGSKWIWLFGWMFHIALLLVLFRHLRYFIDPVWTWVALIQPLGIYASFAMLVGLLVLWARRFFLERIRYISVFSDHFILILLVAIVGSGLVMKYGVRPDIVALKGFMLGIMHFDWKPFPGTGLGESVNFVLLFHLFLVAILMMLFPFSKLMHGIGLFFCPTRNQVDNPRAEPGLRSHESRHVARWAVNVESTANS</sequence>
<dbReference type="Pfam" id="PF02665">
    <property type="entry name" value="Nitrate_red_gam"/>
    <property type="match status" value="1"/>
</dbReference>
<dbReference type="AlphaFoldDB" id="A0A450XAP6"/>
<dbReference type="SUPFAM" id="SSF103501">
    <property type="entry name" value="Respiratory nitrate reductase 1 gamma chain"/>
    <property type="match status" value="1"/>
</dbReference>
<dbReference type="Gene3D" id="1.20.950.20">
    <property type="entry name" value="Transmembrane di-heme cytochromes, Chain C"/>
    <property type="match status" value="1"/>
</dbReference>
<evidence type="ECO:0000256" key="7">
    <source>
        <dbReference type="SAM" id="Phobius"/>
    </source>
</evidence>
<reference evidence="9" key="1">
    <citation type="submission" date="2019-02" db="EMBL/GenBank/DDBJ databases">
        <authorList>
            <person name="Gruber-Vodicka R. H."/>
            <person name="Seah K. B. B."/>
        </authorList>
    </citation>
    <scope>NUCLEOTIDE SEQUENCE</scope>
    <source>
        <strain evidence="9">BECK_BZ197</strain>
    </source>
</reference>
<feature type="domain" description="NarG-like" evidence="8">
    <location>
        <begin position="70"/>
        <end position="219"/>
    </location>
</feature>
<protein>
    <submittedName>
        <fullName evidence="9">Nitrate reductase gamma subunit</fullName>
    </submittedName>
</protein>
<evidence type="ECO:0000256" key="6">
    <source>
        <dbReference type="ARBA" id="ARBA00023136"/>
    </source>
</evidence>
<evidence type="ECO:0000259" key="8">
    <source>
        <dbReference type="Pfam" id="PF02665"/>
    </source>
</evidence>
<evidence type="ECO:0000256" key="4">
    <source>
        <dbReference type="ARBA" id="ARBA00022989"/>
    </source>
</evidence>
<proteinExistence type="predicted"/>
<comment type="subcellular location">
    <subcellularLocation>
        <location evidence="1">Cell membrane</location>
        <topology evidence="1">Multi-pass membrane protein</topology>
    </subcellularLocation>
</comment>
<dbReference type="InterPro" id="IPR023234">
    <property type="entry name" value="NarG-like_domain"/>
</dbReference>
<accession>A0A450XAP6</accession>
<evidence type="ECO:0000313" key="9">
    <source>
        <dbReference type="EMBL" id="VFK26343.1"/>
    </source>
</evidence>
<feature type="transmembrane region" description="Helical" evidence="7">
    <location>
        <begin position="193"/>
        <end position="213"/>
    </location>
</feature>
<feature type="transmembrane region" description="Helical" evidence="7">
    <location>
        <begin position="135"/>
        <end position="157"/>
    </location>
</feature>
<feature type="transmembrane region" description="Helical" evidence="7">
    <location>
        <begin position="98"/>
        <end position="123"/>
    </location>
</feature>
<organism evidence="9">
    <name type="scientific">Candidatus Kentrum sp. MB</name>
    <dbReference type="NCBI Taxonomy" id="2138164"/>
    <lineage>
        <taxon>Bacteria</taxon>
        <taxon>Pseudomonadati</taxon>
        <taxon>Pseudomonadota</taxon>
        <taxon>Gammaproteobacteria</taxon>
        <taxon>Candidatus Kentrum</taxon>
    </lineage>
</organism>
<dbReference type="GO" id="GO:0005886">
    <property type="term" value="C:plasma membrane"/>
    <property type="evidence" value="ECO:0007669"/>
    <property type="project" value="UniProtKB-SubCell"/>
</dbReference>